<accession>A0A0A2WLU9</accession>
<gene>
    <name evidence="1" type="ORF">LF41_2886</name>
</gene>
<dbReference type="AlphaFoldDB" id="A0A0A2WLU9"/>
<dbReference type="Proteomes" id="UP000030518">
    <property type="component" value="Unassembled WGS sequence"/>
</dbReference>
<sequence>MAQLRPQRDERRAFALQQQVQGITLHLRKISQLHAWDPPS</sequence>
<keyword evidence="2" id="KW-1185">Reference proteome</keyword>
<comment type="caution">
    <text evidence="1">The sequence shown here is derived from an EMBL/GenBank/DDBJ whole genome shotgun (WGS) entry which is preliminary data.</text>
</comment>
<evidence type="ECO:0000313" key="1">
    <source>
        <dbReference type="EMBL" id="KGQ19240.1"/>
    </source>
</evidence>
<dbReference type="PATRIC" id="fig|1300345.3.peg.1438"/>
<reference evidence="1 2" key="1">
    <citation type="submission" date="2014-09" db="EMBL/GenBank/DDBJ databases">
        <title>Genome sequences of Lysobacter dokdonensis DS-58.</title>
        <authorList>
            <person name="Kim J.F."/>
            <person name="Kwak M.-J."/>
        </authorList>
    </citation>
    <scope>NUCLEOTIDE SEQUENCE [LARGE SCALE GENOMIC DNA]</scope>
    <source>
        <strain evidence="1 2">DS-58</strain>
    </source>
</reference>
<dbReference type="EMBL" id="JRKJ01000008">
    <property type="protein sequence ID" value="KGQ19240.1"/>
    <property type="molecule type" value="Genomic_DNA"/>
</dbReference>
<protein>
    <submittedName>
        <fullName evidence="1">Uncharacterized protein</fullName>
    </submittedName>
</protein>
<name>A0A0A2WLU9_9GAMM</name>
<organism evidence="1 2">
    <name type="scientific">Lysobacter dokdonensis DS-58</name>
    <dbReference type="NCBI Taxonomy" id="1300345"/>
    <lineage>
        <taxon>Bacteria</taxon>
        <taxon>Pseudomonadati</taxon>
        <taxon>Pseudomonadota</taxon>
        <taxon>Gammaproteobacteria</taxon>
        <taxon>Lysobacterales</taxon>
        <taxon>Lysobacteraceae</taxon>
        <taxon>Noviluteimonas</taxon>
    </lineage>
</organism>
<evidence type="ECO:0000313" key="2">
    <source>
        <dbReference type="Proteomes" id="UP000030518"/>
    </source>
</evidence>
<proteinExistence type="predicted"/>